<dbReference type="PANTHER" id="PTHR21392:SF0">
    <property type="entry name" value="TRNA-URIDINE AMINOCARBOXYPROPYLTRANSFERASE 2"/>
    <property type="match status" value="1"/>
</dbReference>
<dbReference type="RefSeq" id="WP_133502527.1">
    <property type="nucleotide sequence ID" value="NZ_SNXC01000009.1"/>
</dbReference>
<gene>
    <name evidence="7" type="ORF">DFP79_0673</name>
</gene>
<dbReference type="InterPro" id="IPR039262">
    <property type="entry name" value="DTWD2/TAPT"/>
</dbReference>
<keyword evidence="2" id="KW-0808">Transferase</keyword>
<dbReference type="InterPro" id="IPR005636">
    <property type="entry name" value="DTW"/>
</dbReference>
<dbReference type="AlphaFoldDB" id="A0A4R6ME38"/>
<protein>
    <recommendedName>
        <fullName evidence="1">tRNA-uridine aminocarboxypropyltransferase</fullName>
        <ecNumber evidence="1">2.5.1.25</ecNumber>
    </recommendedName>
</protein>
<proteinExistence type="inferred from homology"/>
<reference evidence="7 8" key="1">
    <citation type="submission" date="2019-03" db="EMBL/GenBank/DDBJ databases">
        <title>Genomic Encyclopedia of Type Strains, Phase III (KMG-III): the genomes of soil and plant-associated and newly described type strains.</title>
        <authorList>
            <person name="Whitman W."/>
        </authorList>
    </citation>
    <scope>NUCLEOTIDE SEQUENCE [LARGE SCALE GENOMIC DNA]</scope>
    <source>
        <strain evidence="7 8">CECT 7378</strain>
    </source>
</reference>
<sequence length="195" mass="22082">MQRSQCGQCGFVERQCVCRFIQQARVPQRVVIIQDIKESKHAKNTVGLLQLAVPQTEVVGIHVDDDVSQCFDGLTAQNTALIYPSACAEMIEPLENSDKFQIDNLVLIDATWRRAKRIWLSNPSLQRLPAFTFREAPKSVYGVRKAPSIESLSTFEASIYALEQLNGINLRHIVGFMEASLAWQWRDQPAEHKRG</sequence>
<dbReference type="SMART" id="SM01144">
    <property type="entry name" value="DTW"/>
    <property type="match status" value="1"/>
</dbReference>
<evidence type="ECO:0000256" key="1">
    <source>
        <dbReference type="ARBA" id="ARBA00012386"/>
    </source>
</evidence>
<evidence type="ECO:0000259" key="6">
    <source>
        <dbReference type="SMART" id="SM01144"/>
    </source>
</evidence>
<comment type="similarity">
    <text evidence="5">Belongs to the TDD superfamily. DTWD2 family.</text>
</comment>
<dbReference type="GO" id="GO:0016432">
    <property type="term" value="F:tRNA-uridine aminocarboxypropyltransferase activity"/>
    <property type="evidence" value="ECO:0007669"/>
    <property type="project" value="UniProtKB-EC"/>
</dbReference>
<evidence type="ECO:0000256" key="4">
    <source>
        <dbReference type="ARBA" id="ARBA00022694"/>
    </source>
</evidence>
<dbReference type="PANTHER" id="PTHR21392">
    <property type="entry name" value="TRNA-URIDINE AMINOCARBOXYPROPYLTRANSFERASE 2"/>
    <property type="match status" value="1"/>
</dbReference>
<organism evidence="7 8">
    <name type="scientific">Marinomonas balearica</name>
    <dbReference type="NCBI Taxonomy" id="491947"/>
    <lineage>
        <taxon>Bacteria</taxon>
        <taxon>Pseudomonadati</taxon>
        <taxon>Pseudomonadota</taxon>
        <taxon>Gammaproteobacteria</taxon>
        <taxon>Oceanospirillales</taxon>
        <taxon>Oceanospirillaceae</taxon>
        <taxon>Marinomonas</taxon>
    </lineage>
</organism>
<keyword evidence="3" id="KW-0949">S-adenosyl-L-methionine</keyword>
<keyword evidence="8" id="KW-1185">Reference proteome</keyword>
<dbReference type="GO" id="GO:0008033">
    <property type="term" value="P:tRNA processing"/>
    <property type="evidence" value="ECO:0007669"/>
    <property type="project" value="UniProtKB-KW"/>
</dbReference>
<dbReference type="EMBL" id="SNXC01000009">
    <property type="protein sequence ID" value="TDO99686.1"/>
    <property type="molecule type" value="Genomic_DNA"/>
</dbReference>
<evidence type="ECO:0000256" key="5">
    <source>
        <dbReference type="ARBA" id="ARBA00034489"/>
    </source>
</evidence>
<evidence type="ECO:0000313" key="7">
    <source>
        <dbReference type="EMBL" id="TDO99686.1"/>
    </source>
</evidence>
<comment type="caution">
    <text evidence="7">The sequence shown here is derived from an EMBL/GenBank/DDBJ whole genome shotgun (WGS) entry which is preliminary data.</text>
</comment>
<evidence type="ECO:0000256" key="2">
    <source>
        <dbReference type="ARBA" id="ARBA00022679"/>
    </source>
</evidence>
<dbReference type="EC" id="2.5.1.25" evidence="1"/>
<evidence type="ECO:0000313" key="8">
    <source>
        <dbReference type="Proteomes" id="UP000294656"/>
    </source>
</evidence>
<keyword evidence="4" id="KW-0819">tRNA processing</keyword>
<evidence type="ECO:0000256" key="3">
    <source>
        <dbReference type="ARBA" id="ARBA00022691"/>
    </source>
</evidence>
<name>A0A4R6ME38_9GAMM</name>
<dbReference type="Proteomes" id="UP000294656">
    <property type="component" value="Unassembled WGS sequence"/>
</dbReference>
<feature type="domain" description="DTW" evidence="6">
    <location>
        <begin position="2"/>
        <end position="189"/>
    </location>
</feature>
<dbReference type="OrthoDB" id="268835at2"/>
<accession>A0A4R6ME38</accession>
<dbReference type="Pfam" id="PF03942">
    <property type="entry name" value="DTW"/>
    <property type="match status" value="1"/>
</dbReference>